<keyword evidence="5" id="KW-0175">Coiled coil</keyword>
<keyword evidence="1" id="KW-0479">Metal-binding</keyword>
<feature type="region of interest" description="Disordered" evidence="6">
    <location>
        <begin position="52"/>
        <end position="106"/>
    </location>
</feature>
<dbReference type="GO" id="GO:0008270">
    <property type="term" value="F:zinc ion binding"/>
    <property type="evidence" value="ECO:0007669"/>
    <property type="project" value="UniProtKB-KW"/>
</dbReference>
<dbReference type="Proteomes" id="UP001292094">
    <property type="component" value="Unassembled WGS sequence"/>
</dbReference>
<protein>
    <recommendedName>
        <fullName evidence="7">BED-type domain-containing protein</fullName>
    </recommendedName>
</protein>
<feature type="domain" description="BED-type" evidence="7">
    <location>
        <begin position="6"/>
        <end position="51"/>
    </location>
</feature>
<evidence type="ECO:0000256" key="4">
    <source>
        <dbReference type="PROSITE-ProRule" id="PRU00027"/>
    </source>
</evidence>
<keyword evidence="2 4" id="KW-0863">Zinc-finger</keyword>
<proteinExistence type="predicted"/>
<evidence type="ECO:0000256" key="5">
    <source>
        <dbReference type="SAM" id="Coils"/>
    </source>
</evidence>
<comment type="caution">
    <text evidence="8">The sequence shown here is derived from an EMBL/GenBank/DDBJ whole genome shotgun (WGS) entry which is preliminary data.</text>
</comment>
<dbReference type="GO" id="GO:0003677">
    <property type="term" value="F:DNA binding"/>
    <property type="evidence" value="ECO:0007669"/>
    <property type="project" value="InterPro"/>
</dbReference>
<keyword evidence="9" id="KW-1185">Reference proteome</keyword>
<name>A0AAE1PVR2_9EUCA</name>
<evidence type="ECO:0000256" key="1">
    <source>
        <dbReference type="ARBA" id="ARBA00022723"/>
    </source>
</evidence>
<sequence>MGKSPRKRSSIWVHFTHVEKDRAQCKVCNVHISHQSGSTNNLHRHLRRVHPTVQLGKSTQSEHSEEDGSISSNRKVKSEHCKEDGSISSDTAKPSKSGGDPAPPTLDILSQLMTVDQQPSGIQNGNAEVQSENVLPSMPQSGSFMVVVEGEAAHIERSRKLDTKLLEKKIEAEEKRIEAEQRRIEAYIAQKKYYTQLLLIDGKKNK</sequence>
<dbReference type="EMBL" id="JAWZYT010001128">
    <property type="protein sequence ID" value="KAK4315219.1"/>
    <property type="molecule type" value="Genomic_DNA"/>
</dbReference>
<keyword evidence="3" id="KW-0862">Zinc</keyword>
<evidence type="ECO:0000313" key="8">
    <source>
        <dbReference type="EMBL" id="KAK4315219.1"/>
    </source>
</evidence>
<dbReference type="SUPFAM" id="SSF57667">
    <property type="entry name" value="beta-beta-alpha zinc fingers"/>
    <property type="match status" value="1"/>
</dbReference>
<dbReference type="Pfam" id="PF02892">
    <property type="entry name" value="zf-BED"/>
    <property type="match status" value="1"/>
</dbReference>
<dbReference type="InterPro" id="IPR036236">
    <property type="entry name" value="Znf_C2H2_sf"/>
</dbReference>
<dbReference type="AlphaFoldDB" id="A0AAE1PVR2"/>
<reference evidence="8" key="1">
    <citation type="submission" date="2023-11" db="EMBL/GenBank/DDBJ databases">
        <title>Genome assemblies of two species of porcelain crab, Petrolisthes cinctipes and Petrolisthes manimaculis (Anomura: Porcellanidae).</title>
        <authorList>
            <person name="Angst P."/>
        </authorList>
    </citation>
    <scope>NUCLEOTIDE SEQUENCE</scope>
    <source>
        <strain evidence="8">PB745_02</strain>
        <tissue evidence="8">Gill</tissue>
    </source>
</reference>
<gene>
    <name evidence="8" type="ORF">Pmani_013547</name>
</gene>
<dbReference type="SMART" id="SM00614">
    <property type="entry name" value="ZnF_BED"/>
    <property type="match status" value="1"/>
</dbReference>
<evidence type="ECO:0000313" key="9">
    <source>
        <dbReference type="Proteomes" id="UP001292094"/>
    </source>
</evidence>
<dbReference type="PROSITE" id="PS50808">
    <property type="entry name" value="ZF_BED"/>
    <property type="match status" value="1"/>
</dbReference>
<dbReference type="InterPro" id="IPR003656">
    <property type="entry name" value="Znf_BED"/>
</dbReference>
<evidence type="ECO:0000256" key="3">
    <source>
        <dbReference type="ARBA" id="ARBA00022833"/>
    </source>
</evidence>
<feature type="coiled-coil region" evidence="5">
    <location>
        <begin position="163"/>
        <end position="190"/>
    </location>
</feature>
<feature type="compositionally biased region" description="Basic and acidic residues" evidence="6">
    <location>
        <begin position="76"/>
        <end position="85"/>
    </location>
</feature>
<accession>A0AAE1PVR2</accession>
<organism evidence="8 9">
    <name type="scientific">Petrolisthes manimaculis</name>
    <dbReference type="NCBI Taxonomy" id="1843537"/>
    <lineage>
        <taxon>Eukaryota</taxon>
        <taxon>Metazoa</taxon>
        <taxon>Ecdysozoa</taxon>
        <taxon>Arthropoda</taxon>
        <taxon>Crustacea</taxon>
        <taxon>Multicrustacea</taxon>
        <taxon>Malacostraca</taxon>
        <taxon>Eumalacostraca</taxon>
        <taxon>Eucarida</taxon>
        <taxon>Decapoda</taxon>
        <taxon>Pleocyemata</taxon>
        <taxon>Anomura</taxon>
        <taxon>Galatheoidea</taxon>
        <taxon>Porcellanidae</taxon>
        <taxon>Petrolisthes</taxon>
    </lineage>
</organism>
<evidence type="ECO:0000259" key="7">
    <source>
        <dbReference type="PROSITE" id="PS50808"/>
    </source>
</evidence>
<evidence type="ECO:0000256" key="2">
    <source>
        <dbReference type="ARBA" id="ARBA00022771"/>
    </source>
</evidence>
<evidence type="ECO:0000256" key="6">
    <source>
        <dbReference type="SAM" id="MobiDB-lite"/>
    </source>
</evidence>